<dbReference type="SUPFAM" id="SSF56176">
    <property type="entry name" value="FAD-binding/transporter-associated domain-like"/>
    <property type="match status" value="1"/>
</dbReference>
<organism evidence="3 4">
    <name type="scientific">Arthrobacter globiformis</name>
    <dbReference type="NCBI Taxonomy" id="1665"/>
    <lineage>
        <taxon>Bacteria</taxon>
        <taxon>Bacillati</taxon>
        <taxon>Actinomycetota</taxon>
        <taxon>Actinomycetes</taxon>
        <taxon>Micrococcales</taxon>
        <taxon>Micrococcaceae</taxon>
        <taxon>Arthrobacter</taxon>
    </lineage>
</organism>
<evidence type="ECO:0000259" key="2">
    <source>
        <dbReference type="PROSITE" id="PS51387"/>
    </source>
</evidence>
<dbReference type="GO" id="GO:0071949">
    <property type="term" value="F:FAD binding"/>
    <property type="evidence" value="ECO:0007669"/>
    <property type="project" value="InterPro"/>
</dbReference>
<dbReference type="PANTHER" id="PTHR43762:SF1">
    <property type="entry name" value="D-ARABINONO-1,4-LACTONE OXIDASE"/>
    <property type="match status" value="1"/>
</dbReference>
<accession>A0A328HKA2</accession>
<dbReference type="PANTHER" id="PTHR43762">
    <property type="entry name" value="L-GULONOLACTONE OXIDASE"/>
    <property type="match status" value="1"/>
</dbReference>
<dbReference type="Gene3D" id="1.10.45.10">
    <property type="entry name" value="Vanillyl-alcohol Oxidase, Chain A, domain 4"/>
    <property type="match status" value="1"/>
</dbReference>
<dbReference type="RefSeq" id="WP_111902213.1">
    <property type="nucleotide sequence ID" value="NZ_QLNP01000013.1"/>
</dbReference>
<dbReference type="GO" id="GO:0016020">
    <property type="term" value="C:membrane"/>
    <property type="evidence" value="ECO:0007669"/>
    <property type="project" value="InterPro"/>
</dbReference>
<evidence type="ECO:0000313" key="4">
    <source>
        <dbReference type="Proteomes" id="UP000249166"/>
    </source>
</evidence>
<feature type="domain" description="FAD-binding PCMH-type" evidence="2">
    <location>
        <begin position="20"/>
        <end position="184"/>
    </location>
</feature>
<dbReference type="AlphaFoldDB" id="A0A328HKA2"/>
<dbReference type="Gene3D" id="3.30.43.10">
    <property type="entry name" value="Uridine Diphospho-n-acetylenolpyruvylglucosamine Reductase, domain 2"/>
    <property type="match status" value="1"/>
</dbReference>
<dbReference type="Gene3D" id="3.30.70.2520">
    <property type="match status" value="1"/>
</dbReference>
<evidence type="ECO:0000256" key="1">
    <source>
        <dbReference type="ARBA" id="ARBA00023002"/>
    </source>
</evidence>
<evidence type="ECO:0000313" key="3">
    <source>
        <dbReference type="EMBL" id="RAM39056.1"/>
    </source>
</evidence>
<dbReference type="Proteomes" id="UP000249166">
    <property type="component" value="Unassembled WGS sequence"/>
</dbReference>
<dbReference type="PIRSF" id="PIRSF000136">
    <property type="entry name" value="LGO_GLO"/>
    <property type="match status" value="1"/>
</dbReference>
<dbReference type="Pfam" id="PF01565">
    <property type="entry name" value="FAD_binding_4"/>
    <property type="match status" value="1"/>
</dbReference>
<dbReference type="OrthoDB" id="9800184at2"/>
<dbReference type="InterPro" id="IPR016166">
    <property type="entry name" value="FAD-bd_PCMH"/>
</dbReference>
<dbReference type="GO" id="GO:0080049">
    <property type="term" value="F:L-gulono-1,4-lactone dehydrogenase activity"/>
    <property type="evidence" value="ECO:0007669"/>
    <property type="project" value="TreeGrafter"/>
</dbReference>
<comment type="caution">
    <text evidence="3">The sequence shown here is derived from an EMBL/GenBank/DDBJ whole genome shotgun (WGS) entry which is preliminary data.</text>
</comment>
<dbReference type="GO" id="GO:0003885">
    <property type="term" value="F:D-arabinono-1,4-lactone oxidase activity"/>
    <property type="evidence" value="ECO:0007669"/>
    <property type="project" value="InterPro"/>
</dbReference>
<dbReference type="InterPro" id="IPR016169">
    <property type="entry name" value="FAD-bd_PCMH_sub2"/>
</dbReference>
<proteinExistence type="predicted"/>
<dbReference type="InterPro" id="IPR016167">
    <property type="entry name" value="FAD-bd_PCMH_sub1"/>
</dbReference>
<name>A0A328HKA2_ARTGO</name>
<dbReference type="Gene3D" id="3.30.465.10">
    <property type="match status" value="1"/>
</dbReference>
<dbReference type="InterPro" id="IPR006094">
    <property type="entry name" value="Oxid_FAD_bind_N"/>
</dbReference>
<reference evidence="3 4" key="1">
    <citation type="submission" date="2018-04" db="EMBL/GenBank/DDBJ databases">
        <title>Bacteria isolated from cave deposits of Manipur.</title>
        <authorList>
            <person name="Sahoo D."/>
            <person name="Sarangthem I."/>
            <person name="Nandeibam J."/>
        </authorList>
    </citation>
    <scope>NUCLEOTIDE SEQUENCE [LARGE SCALE GENOMIC DNA]</scope>
    <source>
        <strain evidence="4">mrc11</strain>
    </source>
</reference>
<dbReference type="Pfam" id="PF04030">
    <property type="entry name" value="ALO"/>
    <property type="match status" value="1"/>
</dbReference>
<dbReference type="InterPro" id="IPR010031">
    <property type="entry name" value="FAD_lactone_oxidase-like"/>
</dbReference>
<dbReference type="InterPro" id="IPR016171">
    <property type="entry name" value="Vanillyl_alc_oxidase_C-sub2"/>
</dbReference>
<dbReference type="PROSITE" id="PS51387">
    <property type="entry name" value="FAD_PCMH"/>
    <property type="match status" value="1"/>
</dbReference>
<dbReference type="InterPro" id="IPR007173">
    <property type="entry name" value="ALO_C"/>
</dbReference>
<protein>
    <submittedName>
        <fullName evidence="3">FAD-binding protein</fullName>
    </submittedName>
</protein>
<sequence length="432" mass="46451">MVSEAGTELHTAGHNWAGNLRYAAAQVREPATVAELQDLVAGARKLRALGSRHSFNRIADTTGVLVSLEHLAPVFEVDPAEMTVTVSGGTRYGTLAAELQRQGYALHNLASLPHISVAGAVATATHGSGDRNGNLATAVAGLELVTADGVILTARRGEPDFDGMVVNLGALGIVSSLTLDIEPTFGVSQTVFNALDWDQVLANFDDVTSSAYSVSLFTDWSGDRISQAWLKSRMEGGPAPAEAIAERAGFFGGNPAKEPRHPIAGVPGTTCTQQLGVPGPWSDRLAHFRMEFTPSKGDELQTEYLVPREHAVDAIQTMRRLSHLVTPLLLVSEIRTMAADSLWLSPNYGTDSIGLHLTWRQDQPAVEAVLPVIEAQLAPFGARPHWGKLFDGDASRLAPRYPRFADFKALADRLDPEGKFRNDFLNTKVFGS</sequence>
<keyword evidence="1" id="KW-0560">Oxidoreductase</keyword>
<dbReference type="Gene3D" id="3.30.70.2530">
    <property type="match status" value="1"/>
</dbReference>
<gene>
    <name evidence="3" type="ORF">DBZ45_01485</name>
</gene>
<dbReference type="EMBL" id="QLNP01000013">
    <property type="protein sequence ID" value="RAM39056.1"/>
    <property type="molecule type" value="Genomic_DNA"/>
</dbReference>
<dbReference type="InterPro" id="IPR036318">
    <property type="entry name" value="FAD-bd_PCMH-like_sf"/>
</dbReference>